<dbReference type="OrthoDB" id="6355172at2759"/>
<organism evidence="3 4">
    <name type="scientific">Portunus trituberculatus</name>
    <name type="common">Swimming crab</name>
    <name type="synonym">Neptunus trituberculatus</name>
    <dbReference type="NCBI Taxonomy" id="210409"/>
    <lineage>
        <taxon>Eukaryota</taxon>
        <taxon>Metazoa</taxon>
        <taxon>Ecdysozoa</taxon>
        <taxon>Arthropoda</taxon>
        <taxon>Crustacea</taxon>
        <taxon>Multicrustacea</taxon>
        <taxon>Malacostraca</taxon>
        <taxon>Eumalacostraca</taxon>
        <taxon>Eucarida</taxon>
        <taxon>Decapoda</taxon>
        <taxon>Pleocyemata</taxon>
        <taxon>Brachyura</taxon>
        <taxon>Eubrachyura</taxon>
        <taxon>Portunoidea</taxon>
        <taxon>Portunidae</taxon>
        <taxon>Portuninae</taxon>
        <taxon>Portunus</taxon>
    </lineage>
</organism>
<proteinExistence type="predicted"/>
<dbReference type="PANTHER" id="PTHR23278:SF19">
    <property type="entry name" value="OBSCURIN"/>
    <property type="match status" value="1"/>
</dbReference>
<dbReference type="PANTHER" id="PTHR23278">
    <property type="entry name" value="SIDESTEP PROTEIN"/>
    <property type="match status" value="1"/>
</dbReference>
<accession>A0A5B7JAF6</accession>
<keyword evidence="4" id="KW-1185">Reference proteome</keyword>
<protein>
    <recommendedName>
        <fullName evidence="2">Ig-like domain-containing protein</fullName>
    </recommendedName>
</protein>
<feature type="region of interest" description="Disordered" evidence="1">
    <location>
        <begin position="1"/>
        <end position="20"/>
    </location>
</feature>
<dbReference type="AlphaFoldDB" id="A0A5B7JAF6"/>
<dbReference type="EMBL" id="VSRR010086287">
    <property type="protein sequence ID" value="MPC91016.1"/>
    <property type="molecule type" value="Genomic_DNA"/>
</dbReference>
<comment type="caution">
    <text evidence="3">The sequence shown here is derived from an EMBL/GenBank/DDBJ whole genome shotgun (WGS) entry which is preliminary data.</text>
</comment>
<name>A0A5B7JAF6_PORTR</name>
<dbReference type="InterPro" id="IPR007110">
    <property type="entry name" value="Ig-like_dom"/>
</dbReference>
<dbReference type="InterPro" id="IPR036179">
    <property type="entry name" value="Ig-like_dom_sf"/>
</dbReference>
<sequence length="74" mass="8032">MMAQIITPSPPNVCSGTSDCDPPQVNATLGRSLKPRLLKEGDDVYFTCSVAANPPATSITWYHEVSSNRMDKYG</sequence>
<dbReference type="Gene3D" id="2.60.40.10">
    <property type="entry name" value="Immunoglobulins"/>
    <property type="match status" value="1"/>
</dbReference>
<dbReference type="Proteomes" id="UP000324222">
    <property type="component" value="Unassembled WGS sequence"/>
</dbReference>
<dbReference type="InterPro" id="IPR013783">
    <property type="entry name" value="Ig-like_fold"/>
</dbReference>
<evidence type="ECO:0000313" key="4">
    <source>
        <dbReference type="Proteomes" id="UP000324222"/>
    </source>
</evidence>
<reference evidence="3 4" key="1">
    <citation type="submission" date="2019-05" db="EMBL/GenBank/DDBJ databases">
        <title>Another draft genome of Portunus trituberculatus and its Hox gene families provides insights of decapod evolution.</title>
        <authorList>
            <person name="Jeong J.-H."/>
            <person name="Song I."/>
            <person name="Kim S."/>
            <person name="Choi T."/>
            <person name="Kim D."/>
            <person name="Ryu S."/>
            <person name="Kim W."/>
        </authorList>
    </citation>
    <scope>NUCLEOTIDE SEQUENCE [LARGE SCALE GENOMIC DNA]</scope>
    <source>
        <tissue evidence="3">Muscle</tissue>
    </source>
</reference>
<dbReference type="PROSITE" id="PS50835">
    <property type="entry name" value="IG_LIKE"/>
    <property type="match status" value="1"/>
</dbReference>
<feature type="domain" description="Ig-like" evidence="2">
    <location>
        <begin position="23"/>
        <end position="74"/>
    </location>
</feature>
<gene>
    <name evidence="3" type="ORF">E2C01_086024</name>
</gene>
<evidence type="ECO:0000313" key="3">
    <source>
        <dbReference type="EMBL" id="MPC91016.1"/>
    </source>
</evidence>
<dbReference type="SUPFAM" id="SSF48726">
    <property type="entry name" value="Immunoglobulin"/>
    <property type="match status" value="1"/>
</dbReference>
<evidence type="ECO:0000259" key="2">
    <source>
        <dbReference type="PROSITE" id="PS50835"/>
    </source>
</evidence>
<evidence type="ECO:0000256" key="1">
    <source>
        <dbReference type="SAM" id="MobiDB-lite"/>
    </source>
</evidence>